<dbReference type="AlphaFoldDB" id="A0A511NNC2"/>
<keyword evidence="1" id="KW-0472">Membrane</keyword>
<comment type="caution">
    <text evidence="2">The sequence shown here is derived from an EMBL/GenBank/DDBJ whole genome shotgun (WGS) entry which is preliminary data.</text>
</comment>
<organism evidence="2 3">
    <name type="scientific">Empedobacter brevis NBRC 14943 = ATCC 43319</name>
    <dbReference type="NCBI Taxonomy" id="1218108"/>
    <lineage>
        <taxon>Bacteria</taxon>
        <taxon>Pseudomonadati</taxon>
        <taxon>Bacteroidota</taxon>
        <taxon>Flavobacteriia</taxon>
        <taxon>Flavobacteriales</taxon>
        <taxon>Weeksellaceae</taxon>
        <taxon>Empedobacter</taxon>
    </lineage>
</organism>
<feature type="transmembrane region" description="Helical" evidence="1">
    <location>
        <begin position="7"/>
        <end position="25"/>
    </location>
</feature>
<evidence type="ECO:0000313" key="3">
    <source>
        <dbReference type="Proteomes" id="UP000321245"/>
    </source>
</evidence>
<name>A0A511NNC2_9FLAO</name>
<accession>A0A511NNC2</accession>
<reference evidence="2 3" key="1">
    <citation type="submission" date="2019-07" db="EMBL/GenBank/DDBJ databases">
        <title>Whole genome shotgun sequence of Empedobacter brevis NBRC 14943.</title>
        <authorList>
            <person name="Hosoyama A."/>
            <person name="Uohara A."/>
            <person name="Ohji S."/>
            <person name="Ichikawa N."/>
        </authorList>
    </citation>
    <scope>NUCLEOTIDE SEQUENCE [LARGE SCALE GENOMIC DNA]</scope>
    <source>
        <strain evidence="2 3">NBRC 14943</strain>
    </source>
</reference>
<sequence length="63" mass="7552">MRQTHIYIILVLILPHIFFYLGENYEPLRVFSFEFPISIPRLLLSLLLIGILLLVRKEKKKIE</sequence>
<gene>
    <name evidence="2" type="ORF">EB1_35010</name>
</gene>
<keyword evidence="1" id="KW-0812">Transmembrane</keyword>
<proteinExistence type="predicted"/>
<evidence type="ECO:0000256" key="1">
    <source>
        <dbReference type="SAM" id="Phobius"/>
    </source>
</evidence>
<keyword evidence="1" id="KW-1133">Transmembrane helix</keyword>
<protein>
    <submittedName>
        <fullName evidence="2">Uncharacterized protein</fullName>
    </submittedName>
</protein>
<feature type="transmembrane region" description="Helical" evidence="1">
    <location>
        <begin position="37"/>
        <end position="55"/>
    </location>
</feature>
<dbReference type="Proteomes" id="UP000321245">
    <property type="component" value="Unassembled WGS sequence"/>
</dbReference>
<evidence type="ECO:0000313" key="2">
    <source>
        <dbReference type="EMBL" id="GEM53711.1"/>
    </source>
</evidence>
<keyword evidence="3" id="KW-1185">Reference proteome</keyword>
<dbReference type="EMBL" id="BJXC01000043">
    <property type="protein sequence ID" value="GEM53711.1"/>
    <property type="molecule type" value="Genomic_DNA"/>
</dbReference>